<evidence type="ECO:0000313" key="8">
    <source>
        <dbReference type="Proteomes" id="UP000000346"/>
    </source>
</evidence>
<proteinExistence type="predicted"/>
<organism evidence="7 8">
    <name type="scientific">Acidilobus saccharovorans (strain DSM 16705 / JCM 18335 / VKM B-2471 / 345-15)</name>
    <dbReference type="NCBI Taxonomy" id="666510"/>
    <lineage>
        <taxon>Archaea</taxon>
        <taxon>Thermoproteota</taxon>
        <taxon>Thermoprotei</taxon>
        <taxon>Acidilobales</taxon>
        <taxon>Acidilobaceae</taxon>
        <taxon>Acidilobus</taxon>
    </lineage>
</organism>
<evidence type="ECO:0000256" key="5">
    <source>
        <dbReference type="PIRSR" id="PIRSR000239-1"/>
    </source>
</evidence>
<dbReference type="InParanoid" id="D9Q1Z9"/>
<dbReference type="SUPFAM" id="SSF52833">
    <property type="entry name" value="Thioredoxin-like"/>
    <property type="match status" value="1"/>
</dbReference>
<sequence length="195" mass="21763">MIEVGSPAPDFTANAYFPAENRVGKLSLHDFKGKWVVLTFHPGDFTFVCATDLEAFQAYYDKFKANNAEVLAVSTDSVYSHKVWVETSPRVKGVKFPLVEDINKQISTAYGFLNTATGMTRRGTVIIDPDGIVQYISVFNDRLGKDVPHIYNAFINLKYLYEHPPTPTEFDIVSANKGEGSQVLHIRIPDSIGKL</sequence>
<dbReference type="Proteomes" id="UP000000346">
    <property type="component" value="Chromosome"/>
</dbReference>
<dbReference type="GO" id="GO:0033554">
    <property type="term" value="P:cellular response to stress"/>
    <property type="evidence" value="ECO:0007669"/>
    <property type="project" value="TreeGrafter"/>
</dbReference>
<evidence type="ECO:0000259" key="6">
    <source>
        <dbReference type="PROSITE" id="PS51352"/>
    </source>
</evidence>
<dbReference type="PANTHER" id="PTHR10681:SF121">
    <property type="entry name" value="ALKYL HYDROPEROXIDE REDUCTASE C"/>
    <property type="match status" value="1"/>
</dbReference>
<dbReference type="GeneID" id="9499173"/>
<dbReference type="eggNOG" id="arCOG00312">
    <property type="taxonomic scope" value="Archaea"/>
</dbReference>
<evidence type="ECO:0000313" key="7">
    <source>
        <dbReference type="EMBL" id="ADL19337.1"/>
    </source>
</evidence>
<dbReference type="GO" id="GO:0005829">
    <property type="term" value="C:cytosol"/>
    <property type="evidence" value="ECO:0007669"/>
    <property type="project" value="TreeGrafter"/>
</dbReference>
<name>D9Q1Z9_ACIS3</name>
<dbReference type="InterPro" id="IPR013766">
    <property type="entry name" value="Thioredoxin_domain"/>
</dbReference>
<dbReference type="InterPro" id="IPR024706">
    <property type="entry name" value="Peroxiredoxin_AhpC-typ"/>
</dbReference>
<keyword evidence="4" id="KW-0676">Redox-active center</keyword>
<dbReference type="PIRSF" id="PIRSF000239">
    <property type="entry name" value="AHPC"/>
    <property type="match status" value="1"/>
</dbReference>
<dbReference type="AlphaFoldDB" id="D9Q1Z9"/>
<dbReference type="InterPro" id="IPR050217">
    <property type="entry name" value="Peroxiredoxin"/>
</dbReference>
<feature type="domain" description="Thioredoxin" evidence="6">
    <location>
        <begin position="2"/>
        <end position="159"/>
    </location>
</feature>
<keyword evidence="2" id="KW-0049">Antioxidant</keyword>
<dbReference type="GO" id="GO:0045454">
    <property type="term" value="P:cell redox homeostasis"/>
    <property type="evidence" value="ECO:0007669"/>
    <property type="project" value="TreeGrafter"/>
</dbReference>
<dbReference type="InterPro" id="IPR000866">
    <property type="entry name" value="AhpC/TSA"/>
</dbReference>
<dbReference type="RefSeq" id="WP_013266849.1">
    <property type="nucleotide sequence ID" value="NC_014374.1"/>
</dbReference>
<dbReference type="InterPro" id="IPR036249">
    <property type="entry name" value="Thioredoxin-like_sf"/>
</dbReference>
<dbReference type="GO" id="GO:0008379">
    <property type="term" value="F:thioredoxin peroxidase activity"/>
    <property type="evidence" value="ECO:0007669"/>
    <property type="project" value="TreeGrafter"/>
</dbReference>
<evidence type="ECO:0000256" key="4">
    <source>
        <dbReference type="ARBA" id="ARBA00023284"/>
    </source>
</evidence>
<accession>D9Q1Z9</accession>
<gene>
    <name evidence="7" type="ordered locus">ASAC_0932</name>
</gene>
<dbReference type="PANTHER" id="PTHR10681">
    <property type="entry name" value="THIOREDOXIN PEROXIDASE"/>
    <property type="match status" value="1"/>
</dbReference>
<dbReference type="GO" id="GO:0006979">
    <property type="term" value="P:response to oxidative stress"/>
    <property type="evidence" value="ECO:0007669"/>
    <property type="project" value="TreeGrafter"/>
</dbReference>
<evidence type="ECO:0000256" key="1">
    <source>
        <dbReference type="ARBA" id="ARBA00022559"/>
    </source>
</evidence>
<reference evidence="7 8" key="1">
    <citation type="journal article" date="2010" name="Appl. Environ. Microbiol.">
        <title>The genome sequence of the crenarchaeon Acidilobus saccharovorans supports a new order, Acidilobales, and suggests an important ecological role in terrestrial acidic hot springs.</title>
        <authorList>
            <person name="Mardanov A.V."/>
            <person name="Svetlitchnyi V.A."/>
            <person name="Beletsky A.V."/>
            <person name="Prokofeva M.I."/>
            <person name="Bonch-Osmolovskaya E.A."/>
            <person name="Ravin N.V."/>
            <person name="Skryabin K.G."/>
        </authorList>
    </citation>
    <scope>NUCLEOTIDE SEQUENCE [LARGE SCALE GENOMIC DNA]</scope>
    <source>
        <strain evidence="8">DSM 16705 / JCM 18335 / VKM B-2471 / 345-15</strain>
    </source>
</reference>
<dbReference type="HOGENOM" id="CLU_042529_21_3_2"/>
<keyword evidence="3" id="KW-0560">Oxidoreductase</keyword>
<dbReference type="Gene3D" id="3.40.30.10">
    <property type="entry name" value="Glutaredoxin"/>
    <property type="match status" value="1"/>
</dbReference>
<dbReference type="Pfam" id="PF00578">
    <property type="entry name" value="AhpC-TSA"/>
    <property type="match status" value="1"/>
</dbReference>
<evidence type="ECO:0000256" key="2">
    <source>
        <dbReference type="ARBA" id="ARBA00022862"/>
    </source>
</evidence>
<evidence type="ECO:0000256" key="3">
    <source>
        <dbReference type="ARBA" id="ARBA00023002"/>
    </source>
</evidence>
<keyword evidence="1" id="KW-0575">Peroxidase</keyword>
<protein>
    <submittedName>
        <fullName evidence="7">Alkyl hydroperoxide reductase subunit c</fullName>
    </submittedName>
</protein>
<feature type="active site" description="Cysteine sulfenic acid (-SOH) intermediate; for peroxidase activity" evidence="5">
    <location>
        <position position="49"/>
    </location>
</feature>
<dbReference type="KEGG" id="asc:ASAC_0932"/>
<dbReference type="CDD" id="cd03015">
    <property type="entry name" value="PRX_Typ2cys"/>
    <property type="match status" value="1"/>
</dbReference>
<keyword evidence="8" id="KW-1185">Reference proteome</keyword>
<dbReference type="GO" id="GO:0042744">
    <property type="term" value="P:hydrogen peroxide catabolic process"/>
    <property type="evidence" value="ECO:0007669"/>
    <property type="project" value="TreeGrafter"/>
</dbReference>
<dbReference type="PROSITE" id="PS51352">
    <property type="entry name" value="THIOREDOXIN_2"/>
    <property type="match status" value="1"/>
</dbReference>
<dbReference type="OrthoDB" id="6924at2157"/>
<dbReference type="EMBL" id="CP001742">
    <property type="protein sequence ID" value="ADL19337.1"/>
    <property type="molecule type" value="Genomic_DNA"/>
</dbReference>
<dbReference type="STRING" id="666510.ASAC_0932"/>